<dbReference type="Gene3D" id="3.40.630.30">
    <property type="match status" value="1"/>
</dbReference>
<gene>
    <name evidence="2" type="ORF">H9L15_10965</name>
</gene>
<dbReference type="Proteomes" id="UP000516134">
    <property type="component" value="Chromosome"/>
</dbReference>
<dbReference type="EMBL" id="CP060780">
    <property type="protein sequence ID" value="QNP42672.1"/>
    <property type="molecule type" value="Genomic_DNA"/>
</dbReference>
<dbReference type="RefSeq" id="WP_187714104.1">
    <property type="nucleotide sequence ID" value="NZ_BAABJC010000001.1"/>
</dbReference>
<protein>
    <submittedName>
        <fullName evidence="2">N-acetyltransferase family protein</fullName>
    </submittedName>
</protein>
<feature type="domain" description="N-acetyltransferase" evidence="1">
    <location>
        <begin position="1"/>
        <end position="162"/>
    </location>
</feature>
<organism evidence="2 3">
    <name type="scientific">Sphingomonas daechungensis</name>
    <dbReference type="NCBI Taxonomy" id="1176646"/>
    <lineage>
        <taxon>Bacteria</taxon>
        <taxon>Pseudomonadati</taxon>
        <taxon>Pseudomonadota</taxon>
        <taxon>Alphaproteobacteria</taxon>
        <taxon>Sphingomonadales</taxon>
        <taxon>Sphingomonadaceae</taxon>
        <taxon>Sphingomonas</taxon>
    </lineage>
</organism>
<evidence type="ECO:0000313" key="2">
    <source>
        <dbReference type="EMBL" id="QNP42672.1"/>
    </source>
</evidence>
<proteinExistence type="predicted"/>
<dbReference type="Pfam" id="PF13420">
    <property type="entry name" value="Acetyltransf_4"/>
    <property type="match status" value="1"/>
</dbReference>
<sequence length="171" mass="18879">MIRDAEETDAAAIAAIYAHHVLYGTASYDLTPPSTEETLAKIRRIRENRWPFIVAARDGELQGYAYVTQFRDRLAYAWACETSIYVHPDWLGRGIGKALLQTLCERADAAGFRQIVGVIGGAEPASVALHASCGFTEVGRLKGVGWKHGRWLDNVYMQRSLGRASTEPPEA</sequence>
<dbReference type="CDD" id="cd04301">
    <property type="entry name" value="NAT_SF"/>
    <property type="match status" value="1"/>
</dbReference>
<dbReference type="InterPro" id="IPR000182">
    <property type="entry name" value="GNAT_dom"/>
</dbReference>
<dbReference type="SUPFAM" id="SSF55729">
    <property type="entry name" value="Acyl-CoA N-acyltransferases (Nat)"/>
    <property type="match status" value="1"/>
</dbReference>
<evidence type="ECO:0000313" key="3">
    <source>
        <dbReference type="Proteomes" id="UP000516134"/>
    </source>
</evidence>
<reference evidence="2 3" key="1">
    <citation type="submission" date="2020-08" db="EMBL/GenBank/DDBJ databases">
        <title>Genome sequence of Sphingomonas daechungensis KACC 18115T.</title>
        <authorList>
            <person name="Hyun D.-W."/>
            <person name="Bae J.-W."/>
        </authorList>
    </citation>
    <scope>NUCLEOTIDE SEQUENCE [LARGE SCALE GENOMIC DNA]</scope>
    <source>
        <strain evidence="2 3">KACC 18115</strain>
    </source>
</reference>
<keyword evidence="3" id="KW-1185">Reference proteome</keyword>
<dbReference type="PANTHER" id="PTHR43072">
    <property type="entry name" value="N-ACETYLTRANSFERASE"/>
    <property type="match status" value="1"/>
</dbReference>
<dbReference type="InterPro" id="IPR016181">
    <property type="entry name" value="Acyl_CoA_acyltransferase"/>
</dbReference>
<dbReference type="PANTHER" id="PTHR43072:SF8">
    <property type="entry name" value="ACYLTRANSFERASE FABY-RELATED"/>
    <property type="match status" value="1"/>
</dbReference>
<name>A0ABX6T178_9SPHN</name>
<evidence type="ECO:0000259" key="1">
    <source>
        <dbReference type="PROSITE" id="PS51186"/>
    </source>
</evidence>
<accession>A0ABX6T178</accession>
<dbReference type="PROSITE" id="PS51186">
    <property type="entry name" value="GNAT"/>
    <property type="match status" value="1"/>
</dbReference>